<reference evidence="2" key="1">
    <citation type="submission" date="2006-07" db="EMBL/GenBank/DDBJ databases">
        <authorList>
            <person name="Miskelly I.R."/>
        </authorList>
    </citation>
    <scope>NUCLEOTIDE SEQUENCE</scope>
</reference>
<evidence type="ECO:0000313" key="2">
    <source>
        <dbReference type="EMBL" id="ABH10655.1"/>
    </source>
</evidence>
<feature type="signal peptide" evidence="1">
    <location>
        <begin position="1"/>
        <end position="19"/>
    </location>
</feature>
<sequence length="78" mass="8854">MIGRSFVLTLFISMLIVEAALPRMRHTKRAMRNSLVRFGKRADLSDVVLLEEPSGIADSDLFYSGVAQPRNQLRTLYN</sequence>
<keyword evidence="1" id="KW-0732">Signal</keyword>
<proteinExistence type="evidence at transcript level"/>
<dbReference type="AlphaFoldDB" id="Q0MVU1"/>
<protein>
    <submittedName>
        <fullName evidence="2">FMRFamide-related peptide FLP-32</fullName>
    </submittedName>
</protein>
<dbReference type="EMBL" id="DQ840475">
    <property type="protein sequence ID" value="ABH10655.1"/>
    <property type="molecule type" value="mRNA"/>
</dbReference>
<feature type="chain" id="PRO_5004175104" evidence="1">
    <location>
        <begin position="20"/>
        <end position="78"/>
    </location>
</feature>
<evidence type="ECO:0000256" key="1">
    <source>
        <dbReference type="SAM" id="SignalP"/>
    </source>
</evidence>
<name>Q0MVU1_TELCI</name>
<accession>Q0MVU1</accession>
<organism evidence="2">
    <name type="scientific">Teladorsagia circumcincta</name>
    <name type="common">Brown stomach worm</name>
    <name type="synonym">Ostertagia circumcincta</name>
    <dbReference type="NCBI Taxonomy" id="45464"/>
    <lineage>
        <taxon>Eukaryota</taxon>
        <taxon>Metazoa</taxon>
        <taxon>Ecdysozoa</taxon>
        <taxon>Nematoda</taxon>
        <taxon>Chromadorea</taxon>
        <taxon>Rhabditida</taxon>
        <taxon>Rhabditina</taxon>
        <taxon>Rhabditomorpha</taxon>
        <taxon>Strongyloidea</taxon>
        <taxon>Trichostrongylidae</taxon>
        <taxon>Teladorsagia</taxon>
    </lineage>
</organism>